<evidence type="ECO:0000256" key="5">
    <source>
        <dbReference type="ARBA" id="ARBA00023237"/>
    </source>
</evidence>
<keyword evidence="3" id="KW-0732">Signal</keyword>
<evidence type="ECO:0000313" key="8">
    <source>
        <dbReference type="EMBL" id="MBC6491613.1"/>
    </source>
</evidence>
<dbReference type="EMBL" id="MBUA01000023">
    <property type="protein sequence ID" value="MBC6491613.1"/>
    <property type="molecule type" value="Genomic_DNA"/>
</dbReference>
<evidence type="ECO:0000259" key="6">
    <source>
        <dbReference type="Pfam" id="PF07980"/>
    </source>
</evidence>
<dbReference type="Pfam" id="PF14322">
    <property type="entry name" value="SusD-like_3"/>
    <property type="match status" value="1"/>
</dbReference>
<evidence type="ECO:0000256" key="3">
    <source>
        <dbReference type="ARBA" id="ARBA00022729"/>
    </source>
</evidence>
<feature type="domain" description="RagB/SusD" evidence="6">
    <location>
        <begin position="362"/>
        <end position="446"/>
    </location>
</feature>
<comment type="subcellular location">
    <subcellularLocation>
        <location evidence="1">Cell outer membrane</location>
    </subcellularLocation>
</comment>
<evidence type="ECO:0000259" key="7">
    <source>
        <dbReference type="Pfam" id="PF14322"/>
    </source>
</evidence>
<feature type="domain" description="SusD-like N-terminal" evidence="7">
    <location>
        <begin position="97"/>
        <end position="239"/>
    </location>
</feature>
<evidence type="ECO:0000313" key="9">
    <source>
        <dbReference type="Proteomes" id="UP000765802"/>
    </source>
</evidence>
<dbReference type="Gene3D" id="1.25.40.390">
    <property type="match status" value="1"/>
</dbReference>
<dbReference type="CDD" id="cd08977">
    <property type="entry name" value="SusD"/>
    <property type="match status" value="1"/>
</dbReference>
<dbReference type="RefSeq" id="WP_187256944.1">
    <property type="nucleotide sequence ID" value="NZ_JBHULF010000007.1"/>
</dbReference>
<comment type="similarity">
    <text evidence="2">Belongs to the SusD family.</text>
</comment>
<evidence type="ECO:0000256" key="1">
    <source>
        <dbReference type="ARBA" id="ARBA00004442"/>
    </source>
</evidence>
<protein>
    <submittedName>
        <fullName evidence="8">Carbohydrate-binding protein SusD</fullName>
    </submittedName>
</protein>
<evidence type="ECO:0000256" key="4">
    <source>
        <dbReference type="ARBA" id="ARBA00023136"/>
    </source>
</evidence>
<dbReference type="SUPFAM" id="SSF48452">
    <property type="entry name" value="TPR-like"/>
    <property type="match status" value="1"/>
</dbReference>
<accession>A0ABR7M9A0</accession>
<gene>
    <name evidence="8" type="ORF">BC349_11175</name>
</gene>
<dbReference type="InterPro" id="IPR033985">
    <property type="entry name" value="SusD-like_N"/>
</dbReference>
<name>A0ABR7M9A0_9BACT</name>
<keyword evidence="4" id="KW-0472">Membrane</keyword>
<organism evidence="8 9">
    <name type="scientific">Flavihumibacter stibioxidans</name>
    <dbReference type="NCBI Taxonomy" id="1834163"/>
    <lineage>
        <taxon>Bacteria</taxon>
        <taxon>Pseudomonadati</taxon>
        <taxon>Bacteroidota</taxon>
        <taxon>Chitinophagia</taxon>
        <taxon>Chitinophagales</taxon>
        <taxon>Chitinophagaceae</taxon>
        <taxon>Flavihumibacter</taxon>
    </lineage>
</organism>
<sequence length="484" mass="53111">MKRRILYMAVAAGVLQLTACKKEDLEPVPTNVISELSAFDTELRIRGQVNGLYATIKNAGMYGGRYQIFNDIRGGDFQNDRTNVVTGFDVWNYTPSNSSGNSVQALWNRAYYAINLVNVFLEGMENKGTAVVGDAISKNLQGEARFVRALSYYAMLQLYARPYWDGNGSKPGLPLRLTANTGSGNYDLARSTVAEVYAQILEDLNYAEQNLPEAYSKPELNTTRAHKNTAIAFKTRVYLSMQKYGEVITEANKIVSADAPFKASTGIAHQLQANYATLFSNYTTTESILSMPFSDVEAPGTQNQLGYYYGSSAMNGGNGEYSLLSTGIIANTGWKETDARRAFIVTSGSKKYLNKYPRPTPFTDWAPVMRYSEVLLNLAEAITRSTNTVDARALALLNAVRQRSDATTTFTAGDFADAAALADAILTERRIEFLGEGLAGADLTRLGLPLPAKPGVTAIQPTQQEYIWPISSTELLLNKLCEDN</sequence>
<dbReference type="Pfam" id="PF07980">
    <property type="entry name" value="SusD_RagB"/>
    <property type="match status" value="1"/>
</dbReference>
<proteinExistence type="inferred from homology"/>
<dbReference type="InterPro" id="IPR011990">
    <property type="entry name" value="TPR-like_helical_dom_sf"/>
</dbReference>
<evidence type="ECO:0000256" key="2">
    <source>
        <dbReference type="ARBA" id="ARBA00006275"/>
    </source>
</evidence>
<reference evidence="8 9" key="1">
    <citation type="submission" date="2016-07" db="EMBL/GenBank/DDBJ databases">
        <title>Genome analysis of Flavihumibacter stibioxidans YS-17.</title>
        <authorList>
            <person name="Shi K."/>
            <person name="Han Y."/>
            <person name="Wang G."/>
        </authorList>
    </citation>
    <scope>NUCLEOTIDE SEQUENCE [LARGE SCALE GENOMIC DNA]</scope>
    <source>
        <strain evidence="8 9">YS-17</strain>
    </source>
</reference>
<comment type="caution">
    <text evidence="8">The sequence shown here is derived from an EMBL/GenBank/DDBJ whole genome shotgun (WGS) entry which is preliminary data.</text>
</comment>
<keyword evidence="5" id="KW-0998">Cell outer membrane</keyword>
<keyword evidence="9" id="KW-1185">Reference proteome</keyword>
<dbReference type="InterPro" id="IPR012944">
    <property type="entry name" value="SusD_RagB_dom"/>
</dbReference>
<dbReference type="Proteomes" id="UP000765802">
    <property type="component" value="Unassembled WGS sequence"/>
</dbReference>